<dbReference type="GO" id="GO:0009927">
    <property type="term" value="F:histidine phosphotransfer kinase activity"/>
    <property type="evidence" value="ECO:0007669"/>
    <property type="project" value="TreeGrafter"/>
</dbReference>
<dbReference type="SUPFAM" id="SSF55785">
    <property type="entry name" value="PYP-like sensor domain (PAS domain)"/>
    <property type="match status" value="1"/>
</dbReference>
<organism evidence="8 9">
    <name type="scientific">Mesoterricola sediminis</name>
    <dbReference type="NCBI Taxonomy" id="2927980"/>
    <lineage>
        <taxon>Bacteria</taxon>
        <taxon>Pseudomonadati</taxon>
        <taxon>Acidobacteriota</taxon>
        <taxon>Holophagae</taxon>
        <taxon>Holophagales</taxon>
        <taxon>Holophagaceae</taxon>
        <taxon>Mesoterricola</taxon>
    </lineage>
</organism>
<evidence type="ECO:0000256" key="2">
    <source>
        <dbReference type="ARBA" id="ARBA00012438"/>
    </source>
</evidence>
<keyword evidence="9" id="KW-1185">Reference proteome</keyword>
<dbReference type="InterPro" id="IPR003594">
    <property type="entry name" value="HATPase_dom"/>
</dbReference>
<evidence type="ECO:0000256" key="6">
    <source>
        <dbReference type="SAM" id="Phobius"/>
    </source>
</evidence>
<comment type="catalytic activity">
    <reaction evidence="1">
        <text>ATP + protein L-histidine = ADP + protein N-phospho-L-histidine.</text>
        <dbReference type="EC" id="2.7.13.3"/>
    </reaction>
</comment>
<dbReference type="PRINTS" id="PR00344">
    <property type="entry name" value="BCTRLSENSOR"/>
</dbReference>
<dbReference type="SUPFAM" id="SSF55874">
    <property type="entry name" value="ATPase domain of HSP90 chaperone/DNA topoisomerase II/histidine kinase"/>
    <property type="match status" value="1"/>
</dbReference>
<dbReference type="SMART" id="SM00387">
    <property type="entry name" value="HATPase_c"/>
    <property type="match status" value="1"/>
</dbReference>
<evidence type="ECO:0000313" key="8">
    <source>
        <dbReference type="EMBL" id="BDU76614.1"/>
    </source>
</evidence>
<keyword evidence="6" id="KW-1133">Transmembrane helix</keyword>
<dbReference type="CDD" id="cd00082">
    <property type="entry name" value="HisKA"/>
    <property type="match status" value="1"/>
</dbReference>
<evidence type="ECO:0000256" key="5">
    <source>
        <dbReference type="ARBA" id="ARBA00022777"/>
    </source>
</evidence>
<feature type="transmembrane region" description="Helical" evidence="6">
    <location>
        <begin position="36"/>
        <end position="53"/>
    </location>
</feature>
<dbReference type="EC" id="2.7.13.3" evidence="2"/>
<keyword evidence="5" id="KW-0418">Kinase</keyword>
<feature type="transmembrane region" description="Helical" evidence="6">
    <location>
        <begin position="12"/>
        <end position="30"/>
    </location>
</feature>
<dbReference type="Proteomes" id="UP001228113">
    <property type="component" value="Chromosome"/>
</dbReference>
<dbReference type="Gene3D" id="1.10.287.130">
    <property type="match status" value="1"/>
</dbReference>
<sequence length="449" mass="48499">MNAPPQNLAGRLVTPWIPWVLAAVGGVVLGLDVEPVIRGIGLLAVALSAFLLVRQMAAHREVFTRLLAGIPLPDKGEGLIRELPRAWAGLEAEIRRLRTEVEAGDQVRRHILAGLKTGIVLLAGDRRVRLFNPAARALLGASSALGEGAGLADAFREPDSLRALEEAYGGQFREWALRRAPRTLRLRAVPLPGPGAPEEVWVLVTLDDVTHLEALEATRQKFISNASHELKTPVTGIRVAVENLMDGGHVARGGENGLRIILRNLDRMVMLLDDISELSRIETGALRLEPRDLRAGEFLDDVLENAAALAAPRRIRLRAEAPPEVRGLTFRADPMRLGQVLENLLSNAIKFSPEGSEVVLSAEAAEGGLAWTVADQGPGIRAEDLPRIFERFFRAQATRGVPGTGLGLSIVKHLAVLMGGEVGVESLPGRGASFTFRHPLAENEVLTAR</sequence>
<dbReference type="EMBL" id="AP027081">
    <property type="protein sequence ID" value="BDU76614.1"/>
    <property type="molecule type" value="Genomic_DNA"/>
</dbReference>
<keyword evidence="4" id="KW-0808">Transferase</keyword>
<dbReference type="GO" id="GO:0005886">
    <property type="term" value="C:plasma membrane"/>
    <property type="evidence" value="ECO:0007669"/>
    <property type="project" value="TreeGrafter"/>
</dbReference>
<dbReference type="PANTHER" id="PTHR43047:SF72">
    <property type="entry name" value="OSMOSENSING HISTIDINE PROTEIN KINASE SLN1"/>
    <property type="match status" value="1"/>
</dbReference>
<dbReference type="InterPro" id="IPR036890">
    <property type="entry name" value="HATPase_C_sf"/>
</dbReference>
<dbReference type="CDD" id="cd00075">
    <property type="entry name" value="HATPase"/>
    <property type="match status" value="1"/>
</dbReference>
<keyword evidence="6" id="KW-0812">Transmembrane</keyword>
<dbReference type="Pfam" id="PF02518">
    <property type="entry name" value="HATPase_c"/>
    <property type="match status" value="1"/>
</dbReference>
<dbReference type="InterPro" id="IPR035965">
    <property type="entry name" value="PAS-like_dom_sf"/>
</dbReference>
<reference evidence="8" key="1">
    <citation type="journal article" date="2023" name="Int. J. Syst. Evol. Microbiol.">
        <title>Mesoterricola silvestris gen. nov., sp. nov., Mesoterricola sediminis sp. nov., Geothrix oryzae sp. nov., Geothrix edaphica sp. nov., Geothrix rubra sp. nov., and Geothrix limicola sp. nov., six novel members of Acidobacteriota isolated from soils.</title>
        <authorList>
            <person name="Itoh H."/>
            <person name="Sugisawa Y."/>
            <person name="Mise K."/>
            <person name="Xu Z."/>
            <person name="Kuniyasu M."/>
            <person name="Ushijima N."/>
            <person name="Kawano K."/>
            <person name="Kobayashi E."/>
            <person name="Shiratori Y."/>
            <person name="Masuda Y."/>
            <person name="Senoo K."/>
        </authorList>
    </citation>
    <scope>NUCLEOTIDE SEQUENCE</scope>
    <source>
        <strain evidence="8">W786</strain>
    </source>
</reference>
<dbReference type="SMART" id="SM00388">
    <property type="entry name" value="HisKA"/>
    <property type="match status" value="1"/>
</dbReference>
<dbReference type="InterPro" id="IPR003661">
    <property type="entry name" value="HisK_dim/P_dom"/>
</dbReference>
<keyword evidence="3" id="KW-0597">Phosphoprotein</keyword>
<evidence type="ECO:0000256" key="3">
    <source>
        <dbReference type="ARBA" id="ARBA00022553"/>
    </source>
</evidence>
<dbReference type="InterPro" id="IPR004358">
    <property type="entry name" value="Sig_transdc_His_kin-like_C"/>
</dbReference>
<evidence type="ECO:0000313" key="9">
    <source>
        <dbReference type="Proteomes" id="UP001228113"/>
    </source>
</evidence>
<evidence type="ECO:0000256" key="1">
    <source>
        <dbReference type="ARBA" id="ARBA00000085"/>
    </source>
</evidence>
<dbReference type="PANTHER" id="PTHR43047">
    <property type="entry name" value="TWO-COMPONENT HISTIDINE PROTEIN KINASE"/>
    <property type="match status" value="1"/>
</dbReference>
<accession>A0AA48GS45</accession>
<dbReference type="SUPFAM" id="SSF47384">
    <property type="entry name" value="Homodimeric domain of signal transducing histidine kinase"/>
    <property type="match status" value="1"/>
</dbReference>
<protein>
    <recommendedName>
        <fullName evidence="2">histidine kinase</fullName>
        <ecNumber evidence="2">2.7.13.3</ecNumber>
    </recommendedName>
</protein>
<dbReference type="Gene3D" id="3.30.565.10">
    <property type="entry name" value="Histidine kinase-like ATPase, C-terminal domain"/>
    <property type="match status" value="1"/>
</dbReference>
<evidence type="ECO:0000256" key="4">
    <source>
        <dbReference type="ARBA" id="ARBA00022679"/>
    </source>
</evidence>
<dbReference type="InterPro" id="IPR036097">
    <property type="entry name" value="HisK_dim/P_sf"/>
</dbReference>
<dbReference type="Gene3D" id="3.30.450.20">
    <property type="entry name" value="PAS domain"/>
    <property type="match status" value="1"/>
</dbReference>
<dbReference type="KEGG" id="msea:METESE_15720"/>
<dbReference type="Pfam" id="PF00512">
    <property type="entry name" value="HisKA"/>
    <property type="match status" value="1"/>
</dbReference>
<dbReference type="PROSITE" id="PS50109">
    <property type="entry name" value="HIS_KIN"/>
    <property type="match status" value="1"/>
</dbReference>
<name>A0AA48GS45_9BACT</name>
<keyword evidence="6" id="KW-0472">Membrane</keyword>
<dbReference type="RefSeq" id="WP_243332543.1">
    <property type="nucleotide sequence ID" value="NZ_AP027081.1"/>
</dbReference>
<dbReference type="InterPro" id="IPR005467">
    <property type="entry name" value="His_kinase_dom"/>
</dbReference>
<dbReference type="FunFam" id="3.30.565.10:FF:000006">
    <property type="entry name" value="Sensor histidine kinase WalK"/>
    <property type="match status" value="1"/>
</dbReference>
<evidence type="ECO:0000259" key="7">
    <source>
        <dbReference type="PROSITE" id="PS50109"/>
    </source>
</evidence>
<gene>
    <name evidence="8" type="ORF">METESE_15720</name>
</gene>
<feature type="domain" description="Histidine kinase" evidence="7">
    <location>
        <begin position="225"/>
        <end position="442"/>
    </location>
</feature>
<dbReference type="AlphaFoldDB" id="A0AA48GS45"/>
<dbReference type="GO" id="GO:0000155">
    <property type="term" value="F:phosphorelay sensor kinase activity"/>
    <property type="evidence" value="ECO:0007669"/>
    <property type="project" value="InterPro"/>
</dbReference>
<proteinExistence type="predicted"/>